<proteinExistence type="predicted"/>
<dbReference type="RefSeq" id="WP_039340628.1">
    <property type="nucleotide sequence ID" value="NZ_PGEZ01000001.1"/>
</dbReference>
<organism evidence="2 3">
    <name type="scientific">Mumia flava</name>
    <dbReference type="NCBI Taxonomy" id="1348852"/>
    <lineage>
        <taxon>Bacteria</taxon>
        <taxon>Bacillati</taxon>
        <taxon>Actinomycetota</taxon>
        <taxon>Actinomycetes</taxon>
        <taxon>Propionibacteriales</taxon>
        <taxon>Nocardioidaceae</taxon>
        <taxon>Mumia</taxon>
    </lineage>
</organism>
<gene>
    <name evidence="2" type="ORF">CLV56_1383</name>
</gene>
<reference evidence="2 3" key="1">
    <citation type="submission" date="2017-11" db="EMBL/GenBank/DDBJ databases">
        <title>Genomic Encyclopedia of Archaeal and Bacterial Type Strains, Phase II (KMG-II): From Individual Species to Whole Genera.</title>
        <authorList>
            <person name="Goeker M."/>
        </authorList>
    </citation>
    <scope>NUCLEOTIDE SEQUENCE [LARGE SCALE GENOMIC DNA]</scope>
    <source>
        <strain evidence="2 3">DSM 27763</strain>
    </source>
</reference>
<sequence length="159" mass="17359">MTTSTIDRSAWERTTQRQRALRAVTDAAQDPAATAAAVRRARADAFDSLDDLLLAAYAQWQRTVDAQLDLALEREATVSEAVRSAWSAAGDALPGTAALLEQHRDHPAVVQAHARHARTTRRRTGASVPTVWRTPTGSTRPRRSCGLGLRRRVRTLIAG</sequence>
<evidence type="ECO:0000256" key="1">
    <source>
        <dbReference type="SAM" id="MobiDB-lite"/>
    </source>
</evidence>
<feature type="compositionally biased region" description="Basic residues" evidence="1">
    <location>
        <begin position="115"/>
        <end position="124"/>
    </location>
</feature>
<dbReference type="AlphaFoldDB" id="A0A0B2BTZ0"/>
<name>A0A0B2BTZ0_9ACTN</name>
<feature type="region of interest" description="Disordered" evidence="1">
    <location>
        <begin position="115"/>
        <end position="144"/>
    </location>
</feature>
<protein>
    <submittedName>
        <fullName evidence="2">Uncharacterized protein</fullName>
    </submittedName>
</protein>
<dbReference type="EMBL" id="PGEZ01000001">
    <property type="protein sequence ID" value="PJJ57162.1"/>
    <property type="molecule type" value="Genomic_DNA"/>
</dbReference>
<dbReference type="Proteomes" id="UP000230842">
    <property type="component" value="Unassembled WGS sequence"/>
</dbReference>
<accession>A0A0B2BTZ0</accession>
<dbReference type="OrthoDB" id="3829046at2"/>
<keyword evidence="3" id="KW-1185">Reference proteome</keyword>
<comment type="caution">
    <text evidence="2">The sequence shown here is derived from an EMBL/GenBank/DDBJ whole genome shotgun (WGS) entry which is preliminary data.</text>
</comment>
<evidence type="ECO:0000313" key="2">
    <source>
        <dbReference type="EMBL" id="PJJ57162.1"/>
    </source>
</evidence>
<evidence type="ECO:0000313" key="3">
    <source>
        <dbReference type="Proteomes" id="UP000230842"/>
    </source>
</evidence>